<sequence>MRKLILVSTLIIVLFFTSFYIISLLKPKISIHNNTSHNIYIYFGESTYGVDPSVEEIDKIIKRRPDELMPGQKIMLKPSLKRLLANDSEVGIGWYIGGQYEYNSISTSGQLFKLSKQEGNCSISIIIKSDKAILKKENKTICYQKLHAF</sequence>
<name>A0A085GBC4_EWIA3</name>
<organism evidence="1 2">
    <name type="scientific">Ewingella americana (strain ATCC 33852 / DSM 4580 / CCUG 14506 / JCM 5911 / LMG 7869 / NCTC 12157 / CDC 1468-78)</name>
    <dbReference type="NCBI Taxonomy" id="910964"/>
    <lineage>
        <taxon>Bacteria</taxon>
        <taxon>Pseudomonadati</taxon>
        <taxon>Pseudomonadota</taxon>
        <taxon>Gammaproteobacteria</taxon>
        <taxon>Enterobacterales</taxon>
        <taxon>Yersiniaceae</taxon>
        <taxon>Ewingella</taxon>
    </lineage>
</organism>
<protein>
    <submittedName>
        <fullName evidence="1">Uncharacterized protein</fullName>
    </submittedName>
</protein>
<dbReference type="STRING" id="910964.GEAM_1888"/>
<dbReference type="eggNOG" id="ENOG5034BXE">
    <property type="taxonomic scope" value="Bacteria"/>
</dbReference>
<evidence type="ECO:0000313" key="2">
    <source>
        <dbReference type="Proteomes" id="UP000028640"/>
    </source>
</evidence>
<comment type="caution">
    <text evidence="1">The sequence shown here is derived from an EMBL/GenBank/DDBJ whole genome shotgun (WGS) entry which is preliminary data.</text>
</comment>
<keyword evidence="2" id="KW-1185">Reference proteome</keyword>
<proteinExistence type="predicted"/>
<reference evidence="1 2" key="1">
    <citation type="submission" date="2014-05" db="EMBL/GenBank/DDBJ databases">
        <title>ATOL: Assembling a taxonomically balanced genome-scale reconstruction of the evolutionary history of the Enterobacteriaceae.</title>
        <authorList>
            <person name="Plunkett G.III."/>
            <person name="Neeno-Eckwall E.C."/>
            <person name="Glasner J.D."/>
            <person name="Perna N.T."/>
        </authorList>
    </citation>
    <scope>NUCLEOTIDE SEQUENCE [LARGE SCALE GENOMIC DNA]</scope>
    <source>
        <strain evidence="1 2">ATCC 33852</strain>
    </source>
</reference>
<accession>A0A085GBC4</accession>
<dbReference type="AlphaFoldDB" id="A0A085GBC4"/>
<dbReference type="EMBL" id="JMPJ01000052">
    <property type="protein sequence ID" value="KFC81019.1"/>
    <property type="molecule type" value="Genomic_DNA"/>
</dbReference>
<gene>
    <name evidence="1" type="ORF">GEAM_1888</name>
</gene>
<dbReference type="Proteomes" id="UP000028640">
    <property type="component" value="Unassembled WGS sequence"/>
</dbReference>
<evidence type="ECO:0000313" key="1">
    <source>
        <dbReference type="EMBL" id="KFC81019.1"/>
    </source>
</evidence>